<dbReference type="Proteomes" id="UP000002494">
    <property type="component" value="Chromosome 14"/>
</dbReference>
<reference evidence="9" key="3">
    <citation type="journal article" date="2012" name="Nat. Commun.">
        <title>Quantitative maps of protein phosphorylation sites across 14 different rat organs and tissues.</title>
        <authorList>
            <person name="Lundby A."/>
            <person name="Secher A."/>
            <person name="Lage K."/>
            <person name="Nordsborg N.B."/>
            <person name="Dmytriyev A."/>
            <person name="Lundby C."/>
            <person name="Olsen J.V."/>
        </authorList>
    </citation>
    <scope>IDENTIFICATION BY MASS SPECTROMETRY [LARGE SCALE ANALYSIS]</scope>
</reference>
<keyword evidence="3" id="KW-0041">Annexin</keyword>
<keyword evidence="8" id="KW-1267">Proteomics identification</keyword>
<dbReference type="HOGENOM" id="CLU_1119881_0_0_1"/>
<comment type="similarity">
    <text evidence="1">Belongs to the annexin family.</text>
</comment>
<evidence type="ECO:0007829" key="8">
    <source>
        <dbReference type="PeptideAtlas" id="Q6TXF2"/>
    </source>
</evidence>
<evidence type="ECO:0000313" key="6">
    <source>
        <dbReference type="Proteomes" id="UP000002494"/>
    </source>
</evidence>
<dbReference type="ExpressionAtlas" id="Q6TXF2">
    <property type="expression patterns" value="baseline and differential"/>
</dbReference>
<evidence type="ECO:0000313" key="4">
    <source>
        <dbReference type="EMBL" id="AAQ96260.1"/>
    </source>
</evidence>
<gene>
    <name evidence="5 7" type="primary">Anxa3</name>
</gene>
<name>Q6TXF2_RAT</name>
<organism evidence="4">
    <name type="scientific">Rattus norvegicus</name>
    <name type="common">Rat</name>
    <dbReference type="NCBI Taxonomy" id="10116"/>
    <lineage>
        <taxon>Eukaryota</taxon>
        <taxon>Metazoa</taxon>
        <taxon>Chordata</taxon>
        <taxon>Craniata</taxon>
        <taxon>Vertebrata</taxon>
        <taxon>Euteleostomi</taxon>
        <taxon>Mammalia</taxon>
        <taxon>Eutheria</taxon>
        <taxon>Euarchontoglires</taxon>
        <taxon>Glires</taxon>
        <taxon>Rodentia</taxon>
        <taxon>Myomorpha</taxon>
        <taxon>Muroidea</taxon>
        <taxon>Muridae</taxon>
        <taxon>Murinae</taxon>
        <taxon>Rattus</taxon>
    </lineage>
</organism>
<reference evidence="4" key="1">
    <citation type="submission" date="2003-09" db="EMBL/GenBank/DDBJ databases">
        <title>Liver regeneration after PH.</title>
        <authorList>
            <person name="Xu C.S."/>
            <person name="Chang C.F."/>
            <person name="Han H.P."/>
            <person name="Wang G.P."/>
            <person name="Chai L.Q."/>
            <person name="Yuan J.Y."/>
            <person name="Yang K.J."/>
            <person name="Zhao L.F."/>
            <person name="Ma H."/>
            <person name="Wang L."/>
            <person name="Wang S.F."/>
            <person name="Xing X.K."/>
            <person name="Shen G.M."/>
            <person name="Shi J.B."/>
            <person name="Rahman S."/>
            <person name="Wang Q.N."/>
            <person name="Zhang J.B."/>
        </authorList>
    </citation>
    <scope>NUCLEOTIDE SEQUENCE</scope>
    <source>
        <strain evidence="4">Sprague-Dawley</strain>
    </source>
</reference>
<dbReference type="PANTHER" id="PTHR10502">
    <property type="entry name" value="ANNEXIN"/>
    <property type="match status" value="1"/>
</dbReference>
<dbReference type="Bgee" id="ENSRNOG00000002045">
    <property type="expression patterns" value="Expressed in lung and 20 other cell types or tissues"/>
</dbReference>
<dbReference type="GO" id="GO:0005544">
    <property type="term" value="F:calcium-dependent phospholipid binding"/>
    <property type="evidence" value="ECO:0007669"/>
    <property type="project" value="InterPro"/>
</dbReference>
<accession>Q6TXF2</accession>
<keyword evidence="6" id="KW-1185">Reference proteome</keyword>
<reference evidence="5 6" key="2">
    <citation type="journal article" date="2004" name="Nature">
        <title>Genome sequence of the Brown Norway rat yields insights into mammalian evolution.</title>
        <authorList>
            <consortium name="Rat Genome Sequencing Project Consortium"/>
            <person name="Gibbs R.A."/>
            <person name="Weinstock G.M."/>
            <person name="Metzker M.L."/>
            <person name="Muzny D.M."/>
            <person name="Sodergren E.J."/>
            <person name="Scherer S."/>
            <person name="Scott G."/>
            <person name="Steffen D."/>
            <person name="Worley K.C."/>
            <person name="Burch P.E."/>
            <person name="Okwuonu G."/>
            <person name="Hines S."/>
            <person name="Lewis L."/>
            <person name="Deramo C."/>
            <person name="Delgado O."/>
            <person name="Dugan-Rocha S."/>
            <person name="Miner G."/>
            <person name="Morgan M."/>
            <person name="Hawes A."/>
            <person name="Gill R."/>
            <person name="Holt R.A."/>
            <person name="Adams M.D."/>
            <person name="Amanatides P.G."/>
            <person name="Baden-Tillson H."/>
            <person name="Barnstead M."/>
            <person name="Chin S."/>
            <person name="Evans C.A."/>
            <person name="Ferriera S."/>
            <person name="Fosler C."/>
            <person name="Glodek A."/>
            <person name="Gu Z."/>
            <person name="Jennings D."/>
            <person name="Kraft C.L."/>
            <person name="Nguyen T."/>
            <person name="Pfannkoch C.M."/>
            <person name="Sitter C."/>
            <person name="Sutton G.G."/>
            <person name="Venter J.C."/>
            <person name="Woodage T."/>
            <person name="Smith D."/>
            <person name="Lee H.-M."/>
            <person name="Gustafson E."/>
            <person name="Cahill P."/>
            <person name="Kana A."/>
            <person name="Doucette-Stamm L."/>
            <person name="Weinstock K."/>
            <person name="Fechtel K."/>
            <person name="Weiss R.B."/>
            <person name="Dunn D.M."/>
            <person name="Green E.D."/>
            <person name="Blakesley R.W."/>
            <person name="Bouffard G.G."/>
            <person name="De Jong P.J."/>
            <person name="Osoegawa K."/>
            <person name="Zhu B."/>
            <person name="Marra M."/>
            <person name="Schein J."/>
            <person name="Bosdet I."/>
            <person name="Fjell C."/>
            <person name="Jones S."/>
            <person name="Krzywinski M."/>
            <person name="Mathewson C."/>
            <person name="Siddiqui A."/>
            <person name="Wye N."/>
            <person name="McPherson J."/>
            <person name="Zhao S."/>
            <person name="Fraser C.M."/>
            <person name="Shetty J."/>
            <person name="Shatsman S."/>
            <person name="Geer K."/>
            <person name="Chen Y."/>
            <person name="Abramzon S."/>
            <person name="Nierman W.C."/>
            <person name="Havlak P.H."/>
            <person name="Chen R."/>
            <person name="Durbin K.J."/>
            <person name="Egan A."/>
            <person name="Ren Y."/>
            <person name="Song X.-Z."/>
            <person name="Li B."/>
            <person name="Liu Y."/>
            <person name="Qin X."/>
            <person name="Cawley S."/>
            <person name="Cooney A.J."/>
            <person name="D'Souza L.M."/>
            <person name="Martin K."/>
            <person name="Wu J.Q."/>
            <person name="Gonzalez-Garay M.L."/>
            <person name="Jackson A.R."/>
            <person name="Kalafus K.J."/>
            <person name="McLeod M.P."/>
            <person name="Milosavljevic A."/>
            <person name="Virk D."/>
            <person name="Volkov A."/>
            <person name="Wheeler D.A."/>
            <person name="Zhang Z."/>
            <person name="Bailey J.A."/>
            <person name="Eichler E.E."/>
            <person name="Tuzun E."/>
            <person name="Birney E."/>
            <person name="Mongin E."/>
            <person name="Ureta-Vidal A."/>
            <person name="Woodwark C."/>
            <person name="Zdobnov E."/>
            <person name="Bork P."/>
            <person name="Suyama M."/>
            <person name="Torrents D."/>
            <person name="Alexandersson M."/>
            <person name="Trask B.J."/>
            <person name="Young J.M."/>
            <person name="Huang H."/>
            <person name="Wang H."/>
            <person name="Xing H."/>
            <person name="Daniels S."/>
            <person name="Gietzen D."/>
            <person name="Schmidt J."/>
            <person name="Stevens K."/>
            <person name="Vitt U."/>
            <person name="Wingrove J."/>
            <person name="Camara F."/>
            <person name="Mar Alba M."/>
            <person name="Abril J.F."/>
            <person name="Guigo R."/>
            <person name="Smit A."/>
            <person name="Dubchak I."/>
            <person name="Rubin E.M."/>
            <person name="Couronne O."/>
            <person name="Poliakov A."/>
            <person name="Huebner N."/>
            <person name="Ganten D."/>
            <person name="Goesele C."/>
            <person name="Hummel O."/>
            <person name="Kreitler T."/>
            <person name="Lee Y.-A."/>
            <person name="Monti J."/>
            <person name="Schulz H."/>
            <person name="Zimdahl H."/>
            <person name="Himmelbauer H."/>
            <person name="Lehrach H."/>
            <person name="Jacob H.J."/>
            <person name="Bromberg S."/>
            <person name="Gullings-Handley J."/>
            <person name="Jensen-Seaman M.I."/>
            <person name="Kwitek A.E."/>
            <person name="Lazar J."/>
            <person name="Pasko D."/>
            <person name="Tonellato P.J."/>
            <person name="Twigger S."/>
            <person name="Ponting C.P."/>
            <person name="Duarte J.M."/>
            <person name="Rice S."/>
            <person name="Goodstadt L."/>
            <person name="Beatson S.A."/>
            <person name="Emes R.D."/>
            <person name="Winter E.E."/>
            <person name="Webber C."/>
            <person name="Brandt P."/>
            <person name="Nyakatura G."/>
            <person name="Adetobi M."/>
            <person name="Chiaromonte F."/>
            <person name="Elnitski L."/>
            <person name="Eswara P."/>
            <person name="Hardison R.C."/>
            <person name="Hou M."/>
            <person name="Kolbe D."/>
            <person name="Makova K."/>
            <person name="Miller W."/>
            <person name="Nekrutenko A."/>
            <person name="Riemer C."/>
            <person name="Schwartz S."/>
            <person name="Taylor J."/>
            <person name="Yang S."/>
            <person name="Zhang Y."/>
            <person name="Lindpaintner K."/>
            <person name="Andrews T.D."/>
            <person name="Caccamo M."/>
            <person name="Clamp M."/>
            <person name="Clarke L."/>
            <person name="Curwen V."/>
            <person name="Durbin R.M."/>
            <person name="Eyras E."/>
            <person name="Searle S.M."/>
            <person name="Cooper G.M."/>
            <person name="Batzoglou S."/>
            <person name="Brudno M."/>
            <person name="Sidow A."/>
            <person name="Stone E.A."/>
            <person name="Payseur B.A."/>
            <person name="Bourque G."/>
            <person name="Lopez-Otin C."/>
            <person name="Puente X.S."/>
            <person name="Chakrabarti K."/>
            <person name="Chatterji S."/>
            <person name="Dewey C."/>
            <person name="Pachter L."/>
            <person name="Bray N."/>
            <person name="Yap V.B."/>
            <person name="Caspi A."/>
            <person name="Tesler G."/>
            <person name="Pevzner P.A."/>
            <person name="Haussler D."/>
            <person name="Roskin K.M."/>
            <person name="Baertsch R."/>
            <person name="Clawson H."/>
            <person name="Furey T.S."/>
            <person name="Hinrichs A.S."/>
            <person name="Karolchik D."/>
            <person name="Kent W.J."/>
            <person name="Rosenbloom K.R."/>
            <person name="Trumbower H."/>
            <person name="Weirauch M."/>
            <person name="Cooper D.N."/>
            <person name="Stenson P.D."/>
            <person name="Ma B."/>
            <person name="Brent M."/>
            <person name="Arumugam M."/>
            <person name="Shteynberg D."/>
            <person name="Copley R.R."/>
            <person name="Taylor M.S."/>
            <person name="Riethman H."/>
            <person name="Mudunuri U."/>
            <person name="Peterson J."/>
            <person name="Guyer M."/>
            <person name="Felsenfeld A."/>
            <person name="Old S."/>
            <person name="Mockrin S."/>
            <person name="Collins F.S."/>
        </authorList>
    </citation>
    <scope>NUCLEOTIDE SEQUENCE [LARGE SCALE GENOMIC DNA]</scope>
    <source>
        <strain evidence="5 6">Brown Norway</strain>
    </source>
</reference>
<dbReference type="Gene3D" id="1.10.220.10">
    <property type="entry name" value="Annexin"/>
    <property type="match status" value="2"/>
</dbReference>
<dbReference type="Pfam" id="PF00191">
    <property type="entry name" value="Annexin"/>
    <property type="match status" value="2"/>
</dbReference>
<proteinExistence type="evidence at protein level"/>
<evidence type="ECO:0000256" key="3">
    <source>
        <dbReference type="ARBA" id="ARBA00023216"/>
    </source>
</evidence>
<dbReference type="GeneTree" id="ENSGT00940000159174"/>
<dbReference type="RGD" id="2119">
    <property type="gene designation" value="Anxa3"/>
</dbReference>
<evidence type="ECO:0000313" key="5">
    <source>
        <dbReference type="Ensembl" id="ENSRNOP00000044431.1"/>
    </source>
</evidence>
<dbReference type="InterPro" id="IPR037104">
    <property type="entry name" value="Annexin_sf"/>
</dbReference>
<protein>
    <submittedName>
        <fullName evidence="5">Annexin A3</fullName>
    </submittedName>
    <submittedName>
        <fullName evidence="4">LRRGT00047</fullName>
    </submittedName>
</protein>
<evidence type="ECO:0007829" key="9">
    <source>
        <dbReference type="PubMed" id="22673903"/>
    </source>
</evidence>
<dbReference type="SUPFAM" id="SSF47874">
    <property type="entry name" value="Annexin"/>
    <property type="match status" value="1"/>
</dbReference>
<reference evidence="5" key="4">
    <citation type="submission" date="2025-05" db="UniProtKB">
        <authorList>
            <consortium name="Ensembl"/>
        </authorList>
    </citation>
    <scope>IDENTIFICATION</scope>
    <source>
        <strain evidence="5">Brown Norway</strain>
    </source>
</reference>
<dbReference type="AlphaFoldDB" id="Q6TXF2"/>
<dbReference type="EMBL" id="AY383702">
    <property type="protein sequence ID" value="AAQ96260.1"/>
    <property type="molecule type" value="mRNA"/>
</dbReference>
<dbReference type="InterPro" id="IPR018502">
    <property type="entry name" value="Annexin_repeat"/>
</dbReference>
<dbReference type="SMART" id="SM00335">
    <property type="entry name" value="ANX"/>
    <property type="match status" value="2"/>
</dbReference>
<evidence type="ECO:0000256" key="1">
    <source>
        <dbReference type="ARBA" id="ARBA00007831"/>
    </source>
</evidence>
<dbReference type="SMR" id="Q6TXF2"/>
<dbReference type="PANTHER" id="PTHR10502:SF25">
    <property type="entry name" value="ANNEXIN A3"/>
    <property type="match status" value="1"/>
</dbReference>
<dbReference type="GO" id="GO:0005509">
    <property type="term" value="F:calcium ion binding"/>
    <property type="evidence" value="ECO:0007669"/>
    <property type="project" value="InterPro"/>
</dbReference>
<keyword evidence="2" id="KW-0677">Repeat</keyword>
<evidence type="ECO:0000313" key="7">
    <source>
        <dbReference type="RGD" id="2119"/>
    </source>
</evidence>
<dbReference type="Ensembl" id="ENSRNOT00000046639.5">
    <property type="protein sequence ID" value="ENSRNOP00000044431.1"/>
    <property type="gene ID" value="ENSRNOG00000002045.9"/>
</dbReference>
<evidence type="ECO:0000256" key="2">
    <source>
        <dbReference type="ARBA" id="ARBA00022737"/>
    </source>
</evidence>
<sequence>MQDQPYAELRNQRGVAVTFNFEMCFFNSDSNFYVQSFDEYRNISQKDIEDSIKGELSGHFEDLLLAVGKPLSVNKWNCLYFFEVRVKGAGTDEFTLNRIMVSRSEIDLLDIRREFKKHYGCSLYSAIQTFNCCSVLSWITGFPNVEVWCYDQVAETPKTTKEPIHKGLHYELLSKDSHCHSNGRSEVRTLSLGMQAVGRRSPEVLRAGELSQPLTGCITRESGLPTLTGQQNRAGFGSVDVDELALRA</sequence>